<dbReference type="GO" id="GO:0005737">
    <property type="term" value="C:cytoplasm"/>
    <property type="evidence" value="ECO:0007669"/>
    <property type="project" value="TreeGrafter"/>
</dbReference>
<reference evidence="4 5" key="1">
    <citation type="submission" date="2020-05" db="EMBL/GenBank/DDBJ databases">
        <title>Nakamurella sp. DB0629 isolated from air conditioner.</title>
        <authorList>
            <person name="Kim D.H."/>
            <person name="Kim D.-U."/>
        </authorList>
    </citation>
    <scope>NUCLEOTIDE SEQUENCE [LARGE SCALE GENOMIC DNA]</scope>
    <source>
        <strain evidence="4 5">DB0629</strain>
    </source>
</reference>
<dbReference type="InterPro" id="IPR036591">
    <property type="entry name" value="YggU-like_sf"/>
</dbReference>
<dbReference type="HAMAP" id="MF_00634">
    <property type="entry name" value="UPF0235"/>
    <property type="match status" value="1"/>
</dbReference>
<dbReference type="Pfam" id="PF02594">
    <property type="entry name" value="DUF167"/>
    <property type="match status" value="1"/>
</dbReference>
<evidence type="ECO:0000313" key="5">
    <source>
        <dbReference type="Proteomes" id="UP000562984"/>
    </source>
</evidence>
<dbReference type="Gene3D" id="3.30.1200.10">
    <property type="entry name" value="YggU-like"/>
    <property type="match status" value="1"/>
</dbReference>
<organism evidence="4 5">
    <name type="scientific">Nakamurella aerolata</name>
    <dbReference type="NCBI Taxonomy" id="1656892"/>
    <lineage>
        <taxon>Bacteria</taxon>
        <taxon>Bacillati</taxon>
        <taxon>Actinomycetota</taxon>
        <taxon>Actinomycetes</taxon>
        <taxon>Nakamurellales</taxon>
        <taxon>Nakamurellaceae</taxon>
        <taxon>Nakamurella</taxon>
    </lineage>
</organism>
<sequence length="132" mass="14521">MALPLIPCCRVAVIDRRRPPLHPADPRPHGRTPQPPPPRDSRAPRQRLAHNGWVSDRSPHTVQVRVIPRARKDEVGGERAGRLVVRTTAAPVDGQANAAVCALLAAHFGVGKRQVRVIGGERSRDKTVRIDR</sequence>
<keyword evidence="5" id="KW-1185">Reference proteome</keyword>
<dbReference type="EMBL" id="JABEND010000008">
    <property type="protein sequence ID" value="NNG36781.1"/>
    <property type="molecule type" value="Genomic_DNA"/>
</dbReference>
<dbReference type="SMART" id="SM01152">
    <property type="entry name" value="DUF167"/>
    <property type="match status" value="1"/>
</dbReference>
<name>A0A849AC97_9ACTN</name>
<dbReference type="PANTHER" id="PTHR13420:SF7">
    <property type="entry name" value="UPF0235 PROTEIN C15ORF40"/>
    <property type="match status" value="1"/>
</dbReference>
<dbReference type="NCBIfam" id="TIGR00251">
    <property type="entry name" value="DUF167 family protein"/>
    <property type="match status" value="1"/>
</dbReference>
<gene>
    <name evidence="4" type="ORF">HKD39_13875</name>
</gene>
<dbReference type="Proteomes" id="UP000562984">
    <property type="component" value="Unassembled WGS sequence"/>
</dbReference>
<dbReference type="PANTHER" id="PTHR13420">
    <property type="entry name" value="UPF0235 PROTEIN C15ORF40"/>
    <property type="match status" value="1"/>
</dbReference>
<evidence type="ECO:0000256" key="2">
    <source>
        <dbReference type="HAMAP-Rule" id="MF_00634"/>
    </source>
</evidence>
<dbReference type="SUPFAM" id="SSF69786">
    <property type="entry name" value="YggU-like"/>
    <property type="match status" value="1"/>
</dbReference>
<feature type="compositionally biased region" description="Basic and acidic residues" evidence="3">
    <location>
        <begin position="17"/>
        <end position="28"/>
    </location>
</feature>
<dbReference type="AlphaFoldDB" id="A0A849AC97"/>
<dbReference type="InterPro" id="IPR003746">
    <property type="entry name" value="DUF167"/>
</dbReference>
<protein>
    <recommendedName>
        <fullName evidence="2">UPF0235 protein HKD39_13875</fullName>
    </recommendedName>
</protein>
<evidence type="ECO:0000256" key="3">
    <source>
        <dbReference type="SAM" id="MobiDB-lite"/>
    </source>
</evidence>
<comment type="similarity">
    <text evidence="1 2">Belongs to the UPF0235 family.</text>
</comment>
<accession>A0A849AC97</accession>
<evidence type="ECO:0000313" key="4">
    <source>
        <dbReference type="EMBL" id="NNG36781.1"/>
    </source>
</evidence>
<evidence type="ECO:0000256" key="1">
    <source>
        <dbReference type="ARBA" id="ARBA00010364"/>
    </source>
</evidence>
<proteinExistence type="inferred from homology"/>
<feature type="region of interest" description="Disordered" evidence="3">
    <location>
        <begin position="17"/>
        <end position="52"/>
    </location>
</feature>
<comment type="caution">
    <text evidence="4">The sequence shown here is derived from an EMBL/GenBank/DDBJ whole genome shotgun (WGS) entry which is preliminary data.</text>
</comment>